<dbReference type="AlphaFoldDB" id="E1EZY0"/>
<name>E1EZY0_GIAIA</name>
<feature type="compositionally biased region" description="Low complexity" evidence="1">
    <location>
        <begin position="34"/>
        <end position="51"/>
    </location>
</feature>
<protein>
    <submittedName>
        <fullName evidence="2">Uncharacterized protein</fullName>
    </submittedName>
</protein>
<reference evidence="2 3" key="1">
    <citation type="journal article" date="2010" name="BMC Genomics">
        <title>Genome analysis and comparative genomics of a Giardia intestinalis assemblage E isolate.</title>
        <authorList>
            <person name="Jerlstrom-Hultqvist J."/>
            <person name="Franzen O."/>
            <person name="Ankarklev J."/>
            <person name="Xu F."/>
            <person name="Nohynkova E."/>
            <person name="Andersson J.O."/>
            <person name="Svard S.G."/>
            <person name="Andersson B."/>
        </authorList>
    </citation>
    <scope>NUCLEOTIDE SEQUENCE [LARGE SCALE GENOMIC DNA]</scope>
    <source>
        <strain evidence="2 3">P15</strain>
    </source>
</reference>
<gene>
    <name evidence="2" type="ORF">GLP15_2026</name>
</gene>
<dbReference type="OrthoDB" id="10448836at2759"/>
<accession>E1EZY0</accession>
<comment type="caution">
    <text evidence="2">The sequence shown here is derived from an EMBL/GenBank/DDBJ whole genome shotgun (WGS) entry which is preliminary data.</text>
</comment>
<sequence length="86" mass="9117">MALPPMPALRSTGARAHSLMAHKSIISKELPGQSSLAPLRPRQLPPLALASEKPRSSSPIRAKSQLAAASAFSNHPLLGHPGNHRF</sequence>
<dbReference type="Proteomes" id="UP000008974">
    <property type="component" value="Unassembled WGS sequence"/>
</dbReference>
<organism evidence="2 3">
    <name type="scientific">Giardia intestinalis (strain P15)</name>
    <name type="common">Giardia lamblia</name>
    <dbReference type="NCBI Taxonomy" id="658858"/>
    <lineage>
        <taxon>Eukaryota</taxon>
        <taxon>Metamonada</taxon>
        <taxon>Diplomonadida</taxon>
        <taxon>Hexamitidae</taxon>
        <taxon>Giardiinae</taxon>
        <taxon>Giardia</taxon>
    </lineage>
</organism>
<dbReference type="VEuPathDB" id="GiardiaDB:GLP15_2026"/>
<evidence type="ECO:0000313" key="3">
    <source>
        <dbReference type="Proteomes" id="UP000008974"/>
    </source>
</evidence>
<feature type="region of interest" description="Disordered" evidence="1">
    <location>
        <begin position="30"/>
        <end position="67"/>
    </location>
</feature>
<dbReference type="OMA" id="MAHKSII"/>
<evidence type="ECO:0000313" key="2">
    <source>
        <dbReference type="EMBL" id="EFO64225.1"/>
    </source>
</evidence>
<proteinExistence type="predicted"/>
<evidence type="ECO:0000256" key="1">
    <source>
        <dbReference type="SAM" id="MobiDB-lite"/>
    </source>
</evidence>
<dbReference type="EMBL" id="ACVC01000101">
    <property type="protein sequence ID" value="EFO64225.1"/>
    <property type="molecule type" value="Genomic_DNA"/>
</dbReference>